<dbReference type="Pfam" id="PF05816">
    <property type="entry name" value="TelA"/>
    <property type="match status" value="1"/>
</dbReference>
<accession>A0A484NTK0</accession>
<evidence type="ECO:0000313" key="1">
    <source>
        <dbReference type="EMBL" id="VFR16882.1"/>
    </source>
</evidence>
<proteinExistence type="predicted"/>
<name>A0A484NTK0_9ZZZZ</name>
<dbReference type="AlphaFoldDB" id="A0A484NTK0"/>
<reference evidence="1" key="1">
    <citation type="submission" date="2019-03" db="EMBL/GenBank/DDBJ databases">
        <authorList>
            <person name="Danneels B."/>
        </authorList>
    </citation>
    <scope>NUCLEOTIDE SEQUENCE</scope>
</reference>
<dbReference type="InterPro" id="IPR008863">
    <property type="entry name" value="Toxic_anion-R_TelA"/>
</dbReference>
<organism evidence="1">
    <name type="scientific">plant metagenome</name>
    <dbReference type="NCBI Taxonomy" id="1297885"/>
    <lineage>
        <taxon>unclassified sequences</taxon>
        <taxon>metagenomes</taxon>
        <taxon>organismal metagenomes</taxon>
    </lineage>
</organism>
<gene>
    <name evidence="1" type="ORF">AMP9_3625</name>
</gene>
<dbReference type="EMBL" id="CAADHY010000007">
    <property type="protein sequence ID" value="VFR16882.1"/>
    <property type="molecule type" value="Genomic_DNA"/>
</dbReference>
<dbReference type="PANTHER" id="PTHR38432:SF1">
    <property type="entry name" value="TELA-LIKE PROTEIN SAOUHSC_01408"/>
    <property type="match status" value="1"/>
</dbReference>
<protein>
    <recommendedName>
        <fullName evidence="2">Tellurite resistance protein</fullName>
    </recommendedName>
</protein>
<dbReference type="PANTHER" id="PTHR38432">
    <property type="entry name" value="TELA-LIKE PROTEIN SAOUHSC_01408"/>
    <property type="match status" value="1"/>
</dbReference>
<sequence length="402" mass="44331">MTQQTQTLTPPDLILAPPELVEPVQEQKATDMVQLPPETTSAIDRQVSAMVDLLLTEDVHSPAFKEKVDRLFHLGRVEISTAAEMMSGRFMERNFVGIEDSSAFRAIEAMRGQLDELNPGKEGDLLSPRKILGLIPFGNKLDAYFRKFQSAGTHLKSIMADLHKARDDMQRDSAEIDVAMAKLWESMQKLKGAISFAEKLDHEVAGRVETLKVSDAERARALEQEVLFHVRQNYQDMQTQMAVSVNGYLSLTVLKKTAREMVNGCNRVATTGMSALATAQTVARATGNQIQVMEMLQGVSSTIGDLITETSRQLGQHVQKTGEFAANPLVGIEKIQEMMDNTFQAMDAMDNFRSQAIDVMGKNNALMRAQIARSEQYLDRNRQAAAASSLSGSSLPQGPVAL</sequence>
<evidence type="ECO:0008006" key="2">
    <source>
        <dbReference type="Google" id="ProtNLM"/>
    </source>
</evidence>